<evidence type="ECO:0000256" key="8">
    <source>
        <dbReference type="SAM" id="MobiDB-lite"/>
    </source>
</evidence>
<comment type="subcellular location">
    <subcellularLocation>
        <location evidence="7">Cell outer membrane</location>
    </subcellularLocation>
    <subcellularLocation>
        <location evidence="1">Membrane</location>
    </subcellularLocation>
</comment>
<dbReference type="GO" id="GO:0009279">
    <property type="term" value="C:cell outer membrane"/>
    <property type="evidence" value="ECO:0007669"/>
    <property type="project" value="UniProtKB-SubCell"/>
</dbReference>
<evidence type="ECO:0000256" key="7">
    <source>
        <dbReference type="RuleBase" id="RU004004"/>
    </source>
</evidence>
<dbReference type="InterPro" id="IPR038591">
    <property type="entry name" value="NolW-like_sf"/>
</dbReference>
<evidence type="ECO:0000259" key="10">
    <source>
        <dbReference type="SMART" id="SM00965"/>
    </source>
</evidence>
<comment type="similarity">
    <text evidence="6">Belongs to the bacterial secretin family.</text>
</comment>
<evidence type="ECO:0000256" key="6">
    <source>
        <dbReference type="RuleBase" id="RU004003"/>
    </source>
</evidence>
<feature type="compositionally biased region" description="Low complexity" evidence="8">
    <location>
        <begin position="274"/>
        <end position="344"/>
    </location>
</feature>
<organism evidence="11 12">
    <name type="scientific">Horticoccus luteus</name>
    <dbReference type="NCBI Taxonomy" id="2862869"/>
    <lineage>
        <taxon>Bacteria</taxon>
        <taxon>Pseudomonadati</taxon>
        <taxon>Verrucomicrobiota</taxon>
        <taxon>Opitutia</taxon>
        <taxon>Opitutales</taxon>
        <taxon>Opitutaceae</taxon>
        <taxon>Horticoccus</taxon>
    </lineage>
</organism>
<name>A0A8F9XGT0_9BACT</name>
<feature type="chain" id="PRO_5034633207" evidence="9">
    <location>
        <begin position="21"/>
        <end position="603"/>
    </location>
</feature>
<dbReference type="InterPro" id="IPR004846">
    <property type="entry name" value="T2SS/T3SS_dom"/>
</dbReference>
<dbReference type="Proteomes" id="UP000825051">
    <property type="component" value="Chromosome"/>
</dbReference>
<keyword evidence="5" id="KW-0998">Cell outer membrane</keyword>
<dbReference type="GO" id="GO:0015627">
    <property type="term" value="C:type II protein secretion system complex"/>
    <property type="evidence" value="ECO:0007669"/>
    <property type="project" value="TreeGrafter"/>
</dbReference>
<dbReference type="AlphaFoldDB" id="A0A8F9XGT0"/>
<dbReference type="InterPro" id="IPR005644">
    <property type="entry name" value="NolW-like"/>
</dbReference>
<sequence length="603" mass="63374">MSSRPLLTTLLALTALSLSAQPATPAATPVTPVVVTPAPAPVPVKVIPASAHPVETVTIKETAAATPAVKSRDAAGHDTLSVDFPDTEIRDILRNVADLFELNVVIPDTLQGKTSIKLRDVSWRQIFQVVLAPVNFTYVEDGNIIKIISLDSLQQEPVATEVFMLNYARASDLLASVSPLIDAAAGGRIVVDARSNSLVITERPSRMNRIRPILEQLDRATDQVMIESKFVEVTDRDIKNIGVNWASLAGYNITAGGAGENGAFGNVSRSRGQSTQNGNSGNTATTSGTNNSSSSTGTNGQSNGATTTNTVTSTGGIVTSTGTTSLNTGLTGSTTTTTTTGTTGAVNDTFNVLQSLTNTGATDRALSAVFSADQFKLVLSALQSLNTTKIVSNPTIVTLNNTEASINVGEERPIPNYSYSEQKGTFEVSGFTFKPIGVLLKVTPQVNGRGFIKLSLSPEVSQPNGSVVFGGASGTEIPIIATRRATTQVSLKDGYTMGIGGLLTQNANTGQTKVPVLGSIPLVGRLFRSDSKDVTTSNLIIFITAKTISADGAPVEEVFSSQQVRQLEMKREDLPGYRDGADPFVKTMTPAEAKAAKKAKQQQ</sequence>
<dbReference type="KEGG" id="ole:K0B96_02820"/>
<evidence type="ECO:0000256" key="1">
    <source>
        <dbReference type="ARBA" id="ARBA00004370"/>
    </source>
</evidence>
<dbReference type="InterPro" id="IPR011662">
    <property type="entry name" value="Secretin/TonB_short_N"/>
</dbReference>
<feature type="region of interest" description="Disordered" evidence="8">
    <location>
        <begin position="264"/>
        <end position="345"/>
    </location>
</feature>
<evidence type="ECO:0000313" key="12">
    <source>
        <dbReference type="Proteomes" id="UP000825051"/>
    </source>
</evidence>
<feature type="domain" description="Secretin/TonB short N-terminal" evidence="10">
    <location>
        <begin position="102"/>
        <end position="150"/>
    </location>
</feature>
<evidence type="ECO:0000256" key="4">
    <source>
        <dbReference type="ARBA" id="ARBA00023136"/>
    </source>
</evidence>
<evidence type="ECO:0000256" key="2">
    <source>
        <dbReference type="ARBA" id="ARBA00022448"/>
    </source>
</evidence>
<keyword evidence="12" id="KW-1185">Reference proteome</keyword>
<evidence type="ECO:0000313" key="11">
    <source>
        <dbReference type="EMBL" id="QYM79567.1"/>
    </source>
</evidence>
<protein>
    <submittedName>
        <fullName evidence="11">Secretin and TonB N-terminal domain-containing protein</fullName>
    </submittedName>
</protein>
<dbReference type="PANTHER" id="PTHR30332:SF24">
    <property type="entry name" value="SECRETIN GSPD-RELATED"/>
    <property type="match status" value="1"/>
</dbReference>
<reference evidence="11" key="1">
    <citation type="submission" date="2021-08" db="EMBL/GenBank/DDBJ databases">
        <title>Genome of a novel bacterium of the phylum Verrucomicrobia, Oleiharenicola sp. KSB-15.</title>
        <authorList>
            <person name="Chung J.-H."/>
            <person name="Ahn J.-H."/>
            <person name="Yoon Y."/>
            <person name="Kim D.-Y."/>
            <person name="An S.-H."/>
            <person name="Park I."/>
            <person name="Yeon J."/>
        </authorList>
    </citation>
    <scope>NUCLEOTIDE SEQUENCE</scope>
    <source>
        <strain evidence="11">KSB-15</strain>
    </source>
</reference>
<dbReference type="Pfam" id="PF00263">
    <property type="entry name" value="Secretin"/>
    <property type="match status" value="1"/>
</dbReference>
<feature type="signal peptide" evidence="9">
    <location>
        <begin position="1"/>
        <end position="20"/>
    </location>
</feature>
<dbReference type="Gene3D" id="3.30.1370.120">
    <property type="match status" value="1"/>
</dbReference>
<gene>
    <name evidence="11" type="ORF">K0B96_02820</name>
</gene>
<dbReference type="Gene3D" id="3.55.50.30">
    <property type="match status" value="1"/>
</dbReference>
<evidence type="ECO:0000256" key="9">
    <source>
        <dbReference type="SAM" id="SignalP"/>
    </source>
</evidence>
<dbReference type="InterPro" id="IPR050810">
    <property type="entry name" value="Bact_Secretion_Sys_Channel"/>
</dbReference>
<dbReference type="SMART" id="SM00965">
    <property type="entry name" value="STN"/>
    <property type="match status" value="1"/>
</dbReference>
<keyword evidence="3 9" id="KW-0732">Signal</keyword>
<dbReference type="EMBL" id="CP080507">
    <property type="protein sequence ID" value="QYM79567.1"/>
    <property type="molecule type" value="Genomic_DNA"/>
</dbReference>
<dbReference type="GO" id="GO:0009306">
    <property type="term" value="P:protein secretion"/>
    <property type="evidence" value="ECO:0007669"/>
    <property type="project" value="InterPro"/>
</dbReference>
<evidence type="ECO:0000256" key="5">
    <source>
        <dbReference type="ARBA" id="ARBA00023237"/>
    </source>
</evidence>
<keyword evidence="2 7" id="KW-0813">Transport</keyword>
<dbReference type="RefSeq" id="WP_220163624.1">
    <property type="nucleotide sequence ID" value="NZ_CP080507.1"/>
</dbReference>
<dbReference type="PANTHER" id="PTHR30332">
    <property type="entry name" value="PROBABLE GENERAL SECRETION PATHWAY PROTEIN D"/>
    <property type="match status" value="1"/>
</dbReference>
<proteinExistence type="inferred from homology"/>
<dbReference type="Pfam" id="PF03958">
    <property type="entry name" value="Secretin_N"/>
    <property type="match status" value="1"/>
</dbReference>
<keyword evidence="4" id="KW-0472">Membrane</keyword>
<evidence type="ECO:0000256" key="3">
    <source>
        <dbReference type="ARBA" id="ARBA00022729"/>
    </source>
</evidence>
<accession>A0A8F9XGT0</accession>